<evidence type="ECO:0000256" key="2">
    <source>
        <dbReference type="ARBA" id="ARBA00007613"/>
    </source>
</evidence>
<dbReference type="PANTHER" id="PTHR30203:SF20">
    <property type="entry name" value="MULTIDRUG RESISTANCE OUTER MEMBRANE PROTEIN MDTP-RELATED"/>
    <property type="match status" value="1"/>
</dbReference>
<evidence type="ECO:0000313" key="12">
    <source>
        <dbReference type="Proteomes" id="UP000198460"/>
    </source>
</evidence>
<dbReference type="Gene3D" id="1.20.1600.10">
    <property type="entry name" value="Outer membrane efflux proteins (OEP)"/>
    <property type="match status" value="1"/>
</dbReference>
<proteinExistence type="inferred from homology"/>
<dbReference type="GO" id="GO:0015562">
    <property type="term" value="F:efflux transmembrane transporter activity"/>
    <property type="evidence" value="ECO:0007669"/>
    <property type="project" value="InterPro"/>
</dbReference>
<gene>
    <name evidence="11" type="ORF">BSIN_3015</name>
</gene>
<feature type="compositionally biased region" description="Polar residues" evidence="10">
    <location>
        <begin position="507"/>
        <end position="516"/>
    </location>
</feature>
<dbReference type="PANTHER" id="PTHR30203">
    <property type="entry name" value="OUTER MEMBRANE CATION EFFLUX PROTEIN"/>
    <property type="match status" value="1"/>
</dbReference>
<keyword evidence="7 9" id="KW-0564">Palmitate</keyword>
<evidence type="ECO:0000256" key="1">
    <source>
        <dbReference type="ARBA" id="ARBA00004370"/>
    </source>
</evidence>
<name>A0A238H3P4_9BURK</name>
<evidence type="ECO:0000313" key="11">
    <source>
        <dbReference type="EMBL" id="SMF99828.1"/>
    </source>
</evidence>
<dbReference type="SUPFAM" id="SSF56954">
    <property type="entry name" value="Outer membrane efflux proteins (OEP)"/>
    <property type="match status" value="1"/>
</dbReference>
<dbReference type="Proteomes" id="UP000198460">
    <property type="component" value="Unassembled WGS sequence"/>
</dbReference>
<keyword evidence="5" id="KW-0732">Signal</keyword>
<accession>A0A238H3P4</accession>
<dbReference type="InterPro" id="IPR003423">
    <property type="entry name" value="OMP_efflux"/>
</dbReference>
<dbReference type="AlphaFoldDB" id="A0A238H3P4"/>
<evidence type="ECO:0000256" key="3">
    <source>
        <dbReference type="ARBA" id="ARBA00022452"/>
    </source>
</evidence>
<evidence type="ECO:0000256" key="9">
    <source>
        <dbReference type="RuleBase" id="RU362097"/>
    </source>
</evidence>
<evidence type="ECO:0000256" key="5">
    <source>
        <dbReference type="ARBA" id="ARBA00022729"/>
    </source>
</evidence>
<comment type="subcellular location">
    <subcellularLocation>
        <location evidence="9">Cell membrane</location>
        <topology evidence="9">Lipid-anchor</topology>
    </subcellularLocation>
    <subcellularLocation>
        <location evidence="1">Membrane</location>
    </subcellularLocation>
</comment>
<keyword evidence="3 9" id="KW-1134">Transmembrane beta strand</keyword>
<evidence type="ECO:0000256" key="6">
    <source>
        <dbReference type="ARBA" id="ARBA00023136"/>
    </source>
</evidence>
<dbReference type="GO" id="GO:0005886">
    <property type="term" value="C:plasma membrane"/>
    <property type="evidence" value="ECO:0007669"/>
    <property type="project" value="UniProtKB-SubCell"/>
</dbReference>
<dbReference type="Pfam" id="PF02321">
    <property type="entry name" value="OEP"/>
    <property type="match status" value="2"/>
</dbReference>
<dbReference type="PROSITE" id="PS51257">
    <property type="entry name" value="PROKAR_LIPOPROTEIN"/>
    <property type="match status" value="1"/>
</dbReference>
<dbReference type="RefSeq" id="WP_256583706.1">
    <property type="nucleotide sequence ID" value="NZ_FXAN01000045.1"/>
</dbReference>
<feature type="region of interest" description="Disordered" evidence="10">
    <location>
        <begin position="479"/>
        <end position="524"/>
    </location>
</feature>
<evidence type="ECO:0000256" key="4">
    <source>
        <dbReference type="ARBA" id="ARBA00022692"/>
    </source>
</evidence>
<evidence type="ECO:0000256" key="10">
    <source>
        <dbReference type="SAM" id="MobiDB-lite"/>
    </source>
</evidence>
<sequence>MVLRAWAGVVALSFVLAGCVPSGFHTSLTPRASASDALAHTAPGSPDGEWPAPDWVARLGDPQLDALVADALRDNPDLQAARARIDIAQAQLQQFSSLTGLTGTSALSVSKARMPQSDDVANVSVQGYQVPVQLFGDPVVSPSSLFVALHYQLDLWGSNAAATRGLVSMRDAVRIDAQQARLSLTVALVTLYCQLDQAYATRDLLNEKLAASEQVDAVLRERAARGIDNAYDANDATLKRNRLRAQVQLNDERLQLTELQLGALSGRGPEAGLSLKRPHLAPLADAPLPPRLSLDLMGRRPDIVAARLRVEAAYANLDSTRAQFYPDVNLAAFGGLFALTPAGLFSRKALAGSIGPAISLPIFDRARLKAKLGEDAGRADVAIALYNKTVDDALGQVAQQMTSLRSVDALLAHQAQSVDAAAKIASIAAQRHRRGLMMMRDVNLARLSLIDERMQLVELRARRRTLRVGLIGALGGGFDAGPDAAAPPTPGRRQPPAGKSRHDGAGTPSTLSQQHARPNDTRLD</sequence>
<evidence type="ECO:0000256" key="8">
    <source>
        <dbReference type="ARBA" id="ARBA00023288"/>
    </source>
</evidence>
<keyword evidence="4 9" id="KW-0812">Transmembrane</keyword>
<reference evidence="11 12" key="1">
    <citation type="submission" date="2017-04" db="EMBL/GenBank/DDBJ databases">
        <authorList>
            <person name="Afonso C.L."/>
            <person name="Miller P.J."/>
            <person name="Scott M.A."/>
            <person name="Spackman E."/>
            <person name="Goraichik I."/>
            <person name="Dimitrov K.M."/>
            <person name="Suarez D.L."/>
            <person name="Swayne D.E."/>
        </authorList>
    </citation>
    <scope>NUCLEOTIDE SEQUENCE [LARGE SCALE GENOMIC DNA]</scope>
    <source>
        <strain evidence="11">LMG 28154</strain>
    </source>
</reference>
<dbReference type="NCBIfam" id="TIGR01845">
    <property type="entry name" value="outer_NodT"/>
    <property type="match status" value="1"/>
</dbReference>
<keyword evidence="8 9" id="KW-0449">Lipoprotein</keyword>
<evidence type="ECO:0000256" key="7">
    <source>
        <dbReference type="ARBA" id="ARBA00023139"/>
    </source>
</evidence>
<keyword evidence="6 9" id="KW-0472">Membrane</keyword>
<organism evidence="11 12">
    <name type="scientific">Burkholderia singularis</name>
    <dbReference type="NCBI Taxonomy" id="1503053"/>
    <lineage>
        <taxon>Bacteria</taxon>
        <taxon>Pseudomonadati</taxon>
        <taxon>Pseudomonadota</taxon>
        <taxon>Betaproteobacteria</taxon>
        <taxon>Burkholderiales</taxon>
        <taxon>Burkholderiaceae</taxon>
        <taxon>Burkholderia</taxon>
        <taxon>pseudomallei group</taxon>
    </lineage>
</organism>
<dbReference type="EMBL" id="FXAN01000045">
    <property type="protein sequence ID" value="SMF99828.1"/>
    <property type="molecule type" value="Genomic_DNA"/>
</dbReference>
<dbReference type="Gene3D" id="2.20.200.10">
    <property type="entry name" value="Outer membrane efflux proteins (OEP)"/>
    <property type="match status" value="1"/>
</dbReference>
<protein>
    <submittedName>
        <fullName evidence="11">Outer membrane component of tripartite multidrug resistance system</fullName>
    </submittedName>
</protein>
<dbReference type="InterPro" id="IPR010131">
    <property type="entry name" value="MdtP/NodT-like"/>
</dbReference>
<comment type="similarity">
    <text evidence="2 9">Belongs to the outer membrane factor (OMF) (TC 1.B.17) family.</text>
</comment>